<dbReference type="Proteomes" id="UP000481043">
    <property type="component" value="Unassembled WGS sequence"/>
</dbReference>
<evidence type="ECO:0000256" key="3">
    <source>
        <dbReference type="ARBA" id="ARBA00022692"/>
    </source>
</evidence>
<keyword evidence="4 6" id="KW-1133">Transmembrane helix</keyword>
<dbReference type="Pfam" id="PF01943">
    <property type="entry name" value="Polysacc_synt"/>
    <property type="match status" value="1"/>
</dbReference>
<feature type="transmembrane region" description="Helical" evidence="6">
    <location>
        <begin position="176"/>
        <end position="196"/>
    </location>
</feature>
<feature type="transmembrane region" description="Helical" evidence="6">
    <location>
        <begin position="217"/>
        <end position="234"/>
    </location>
</feature>
<reference evidence="7 8" key="1">
    <citation type="submission" date="2020-02" db="EMBL/GenBank/DDBJ databases">
        <title>Bacillus aquiflavi sp. nov., isolated from yellow water of strong flavor Chinese baijiu in Yibin region of China.</title>
        <authorList>
            <person name="Xie J."/>
        </authorList>
    </citation>
    <scope>NUCLEOTIDE SEQUENCE [LARGE SCALE GENOMIC DNA]</scope>
    <source>
        <strain evidence="7 8">SA4</strain>
    </source>
</reference>
<dbReference type="GO" id="GO:0005886">
    <property type="term" value="C:plasma membrane"/>
    <property type="evidence" value="ECO:0007669"/>
    <property type="project" value="UniProtKB-SubCell"/>
</dbReference>
<evidence type="ECO:0000256" key="5">
    <source>
        <dbReference type="ARBA" id="ARBA00023136"/>
    </source>
</evidence>
<feature type="transmembrane region" description="Helical" evidence="6">
    <location>
        <begin position="393"/>
        <end position="412"/>
    </location>
</feature>
<feature type="transmembrane region" description="Helical" evidence="6">
    <location>
        <begin position="83"/>
        <end position="108"/>
    </location>
</feature>
<keyword evidence="8" id="KW-1185">Reference proteome</keyword>
<feature type="transmembrane region" description="Helical" evidence="6">
    <location>
        <begin position="367"/>
        <end position="387"/>
    </location>
</feature>
<proteinExistence type="predicted"/>
<evidence type="ECO:0000313" key="8">
    <source>
        <dbReference type="Proteomes" id="UP000481043"/>
    </source>
</evidence>
<dbReference type="InterPro" id="IPR002797">
    <property type="entry name" value="Polysacc_synth"/>
</dbReference>
<evidence type="ECO:0000256" key="2">
    <source>
        <dbReference type="ARBA" id="ARBA00022475"/>
    </source>
</evidence>
<comment type="subcellular location">
    <subcellularLocation>
        <location evidence="1">Cell membrane</location>
        <topology evidence="1">Multi-pass membrane protein</topology>
    </subcellularLocation>
</comment>
<evidence type="ECO:0000256" key="6">
    <source>
        <dbReference type="SAM" id="Phobius"/>
    </source>
</evidence>
<evidence type="ECO:0000256" key="4">
    <source>
        <dbReference type="ARBA" id="ARBA00022989"/>
    </source>
</evidence>
<dbReference type="AlphaFoldDB" id="A0A6M0Q7Z0"/>
<evidence type="ECO:0000256" key="1">
    <source>
        <dbReference type="ARBA" id="ARBA00004651"/>
    </source>
</evidence>
<feature type="transmembrane region" description="Helical" evidence="6">
    <location>
        <begin position="337"/>
        <end position="360"/>
    </location>
</feature>
<keyword evidence="2" id="KW-1003">Cell membrane</keyword>
<gene>
    <name evidence="7" type="ORF">G4D63_11665</name>
</gene>
<feature type="transmembrane region" description="Helical" evidence="6">
    <location>
        <begin position="14"/>
        <end position="36"/>
    </location>
</feature>
<feature type="transmembrane region" description="Helical" evidence="6">
    <location>
        <begin position="298"/>
        <end position="317"/>
    </location>
</feature>
<evidence type="ECO:0000313" key="7">
    <source>
        <dbReference type="EMBL" id="NEY72383.1"/>
    </source>
</evidence>
<keyword evidence="3 6" id="KW-0812">Transmembrane</keyword>
<dbReference type="PANTHER" id="PTHR30250:SF11">
    <property type="entry name" value="O-ANTIGEN TRANSPORTER-RELATED"/>
    <property type="match status" value="1"/>
</dbReference>
<dbReference type="EMBL" id="JAAIWM010000003">
    <property type="protein sequence ID" value="NEY72383.1"/>
    <property type="molecule type" value="Genomic_DNA"/>
</dbReference>
<accession>A0A6M0Q7Z0</accession>
<dbReference type="InterPro" id="IPR050833">
    <property type="entry name" value="Poly_Biosynth_Transport"/>
</dbReference>
<name>A0A6M0Q7Z0_9BACI</name>
<feature type="transmembrane region" description="Helical" evidence="6">
    <location>
        <begin position="254"/>
        <end position="277"/>
    </location>
</feature>
<keyword evidence="5 6" id="KW-0472">Membrane</keyword>
<feature type="transmembrane region" description="Helical" evidence="6">
    <location>
        <begin position="43"/>
        <end position="63"/>
    </location>
</feature>
<organism evidence="7 8">
    <name type="scientific">Bacillus mesophilus</name>
    <dbReference type="NCBI Taxonomy" id="1808955"/>
    <lineage>
        <taxon>Bacteria</taxon>
        <taxon>Bacillati</taxon>
        <taxon>Bacillota</taxon>
        <taxon>Bacilli</taxon>
        <taxon>Bacillales</taxon>
        <taxon>Bacillaceae</taxon>
        <taxon>Bacillus</taxon>
    </lineage>
</organism>
<dbReference type="RefSeq" id="WP_163179829.1">
    <property type="nucleotide sequence ID" value="NZ_JAAIWM010000003.1"/>
</dbReference>
<feature type="transmembrane region" description="Helical" evidence="6">
    <location>
        <begin position="148"/>
        <end position="170"/>
    </location>
</feature>
<protein>
    <submittedName>
        <fullName evidence="7">Oligosaccharide flippase family protein</fullName>
    </submittedName>
</protein>
<dbReference type="PANTHER" id="PTHR30250">
    <property type="entry name" value="PST FAMILY PREDICTED COLANIC ACID TRANSPORTER"/>
    <property type="match status" value="1"/>
</dbReference>
<comment type="caution">
    <text evidence="7">The sequence shown here is derived from an EMBL/GenBank/DDBJ whole genome shotgun (WGS) entry which is preliminary data.</text>
</comment>
<sequence length="416" mass="47334">MKPITSQISLKNSFMYSIMGNTVFAFSQWVIIVIIAKVNSPEVLGQYSLGLAITIPIFLFLGMNFRSIQAADYVQLYEFNDYFYTRVLTSAIGLVVTAFIVLLSDFIFDTKLIILAMALYRFFESISDVSHGLFQQKERMDILSYSKILQSLLSVILFTISLIVFGSILISILFQSISFLAIFLFYNLKWVVHLNNRKKILTKGKNVLIILKNNSKQLIVLGLPLGFVAGLDSLNSNLPRFMIQYFMDERNVGFYSSIMNIMIAFGTVISALCHAAIPRLAKYYVNKDAVTFYKLLKNLMLFGFVVSSFSILASYFYGDTILSILYTNDYSDLKYTLTFMMIAGLFWYTTSFISTALIAVKKYTVQVPIMITSTIITFIFSLIFIPLYGIDGAVYSVILSNIIRLFISIVIFRYKV</sequence>